<evidence type="ECO:0000256" key="1">
    <source>
        <dbReference type="SAM" id="Coils"/>
    </source>
</evidence>
<dbReference type="Proteomes" id="UP001307889">
    <property type="component" value="Chromosome 9"/>
</dbReference>
<accession>A0ABN7B5K8</accession>
<reference evidence="2 3" key="1">
    <citation type="submission" date="2023-09" db="EMBL/GenBank/DDBJ databases">
        <title>Nesidiocoris tenuis whole genome shotgun sequence.</title>
        <authorList>
            <person name="Shibata T."/>
            <person name="Shimoda M."/>
            <person name="Kobayashi T."/>
            <person name="Uehara T."/>
        </authorList>
    </citation>
    <scope>NUCLEOTIDE SEQUENCE [LARGE SCALE GENOMIC DNA]</scope>
    <source>
        <strain evidence="2 3">Japan</strain>
    </source>
</reference>
<gene>
    <name evidence="2" type="ORF">NTJ_11262</name>
</gene>
<proteinExistence type="predicted"/>
<dbReference type="EMBL" id="AP028917">
    <property type="protein sequence ID" value="BES98446.1"/>
    <property type="molecule type" value="Genomic_DNA"/>
</dbReference>
<evidence type="ECO:0000313" key="2">
    <source>
        <dbReference type="EMBL" id="BES98446.1"/>
    </source>
</evidence>
<protein>
    <recommendedName>
        <fullName evidence="4">Trichohyalin-plectin-homology domain-containing protein</fullName>
    </recommendedName>
</protein>
<evidence type="ECO:0008006" key="4">
    <source>
        <dbReference type="Google" id="ProtNLM"/>
    </source>
</evidence>
<feature type="coiled-coil region" evidence="1">
    <location>
        <begin position="450"/>
        <end position="496"/>
    </location>
</feature>
<sequence length="527" mass="62792">MENANNFHDRIVRGASGEIGYIAKAPGHGKGTLKRLEKKKMIDLEDAEAEKFREQIKNDVTINRFWNNSDCRVIEAEIERRAELAMQAHDDDLELKRNRLRASMLNEESSLTAEYVNKAQQVAMKQFEHKKTLAGDIQSRQVDRQTAYVQKCYDRIFKENCDEFRTKTQQENRKALREAHIRQIKDRSLAEKLEKEEDQAWIVERGDEAWGRDKEMKSQRGNDWKEYTSALDAQVKDRLKRKRDEEFEERINELKRLQIQRTEEAQEQLRDQGVKSRRSRFNKEFFKHMEWNRDARERTRLDEMALDRIMIEDDRRKSAYAEAAVIDNREQLKRELLSFQMSLKQYKDLVRALESSEKTVVEEQRKFYECWNRQENRNAAKKRNELLESCLESRKKQNEDRKLQVEATKHKAALESAFLRFRIDQKEPLELSYILPQDDKAVKLRNSQVIAKVNIENERYIKQLQKMTAREEQKMVDDRKREDQDVQQRVQKLQAQSMVRSTDEHPFLRPLICSANNNTQSTGKTNL</sequence>
<evidence type="ECO:0000313" key="3">
    <source>
        <dbReference type="Proteomes" id="UP001307889"/>
    </source>
</evidence>
<feature type="coiled-coil region" evidence="1">
    <location>
        <begin position="329"/>
        <end position="366"/>
    </location>
</feature>
<keyword evidence="3" id="KW-1185">Reference proteome</keyword>
<keyword evidence="1" id="KW-0175">Coiled coil</keyword>
<organism evidence="2 3">
    <name type="scientific">Nesidiocoris tenuis</name>
    <dbReference type="NCBI Taxonomy" id="355587"/>
    <lineage>
        <taxon>Eukaryota</taxon>
        <taxon>Metazoa</taxon>
        <taxon>Ecdysozoa</taxon>
        <taxon>Arthropoda</taxon>
        <taxon>Hexapoda</taxon>
        <taxon>Insecta</taxon>
        <taxon>Pterygota</taxon>
        <taxon>Neoptera</taxon>
        <taxon>Paraneoptera</taxon>
        <taxon>Hemiptera</taxon>
        <taxon>Heteroptera</taxon>
        <taxon>Panheteroptera</taxon>
        <taxon>Cimicomorpha</taxon>
        <taxon>Miridae</taxon>
        <taxon>Dicyphina</taxon>
        <taxon>Nesidiocoris</taxon>
    </lineage>
</organism>
<name>A0ABN7B5K8_9HEMI</name>